<evidence type="ECO:0000256" key="6">
    <source>
        <dbReference type="SAM" id="MobiDB-lite"/>
    </source>
</evidence>
<dbReference type="InterPro" id="IPR004574">
    <property type="entry name" value="Alkb"/>
</dbReference>
<dbReference type="SUPFAM" id="SSF51197">
    <property type="entry name" value="Clavaminate synthase-like"/>
    <property type="match status" value="1"/>
</dbReference>
<dbReference type="InterPro" id="IPR037151">
    <property type="entry name" value="AlkB-like_sf"/>
</dbReference>
<protein>
    <submittedName>
        <fullName evidence="8">Alpha-ketoglutarate-dependent dioxygenase AlkB</fullName>
        <ecNumber evidence="8">1.14.11.33</ecNumber>
    </submittedName>
</protein>
<proteinExistence type="predicted"/>
<feature type="compositionally biased region" description="Basic and acidic residues" evidence="6">
    <location>
        <begin position="45"/>
        <end position="61"/>
    </location>
</feature>
<evidence type="ECO:0000256" key="3">
    <source>
        <dbReference type="ARBA" id="ARBA00022964"/>
    </source>
</evidence>
<organism evidence="8 9">
    <name type="scientific">Streptomyces platensis</name>
    <dbReference type="NCBI Taxonomy" id="58346"/>
    <lineage>
        <taxon>Bacteria</taxon>
        <taxon>Bacillati</taxon>
        <taxon>Actinomycetota</taxon>
        <taxon>Actinomycetes</taxon>
        <taxon>Kitasatosporales</taxon>
        <taxon>Streptomycetaceae</taxon>
        <taxon>Streptomyces</taxon>
    </lineage>
</organism>
<dbReference type="Gene3D" id="2.60.120.590">
    <property type="entry name" value="Alpha-ketoglutarate-dependent dioxygenase AlkB-like"/>
    <property type="match status" value="1"/>
</dbReference>
<dbReference type="PANTHER" id="PTHR16557">
    <property type="entry name" value="ALKYLATED DNA REPAIR PROTEIN ALKB-RELATED"/>
    <property type="match status" value="1"/>
</dbReference>
<dbReference type="InterPro" id="IPR027450">
    <property type="entry name" value="AlkB-like"/>
</dbReference>
<sequence length="272" mass="28928">MSTPLPGFEDFEGPAGAEGPGRPGVSGGHGGSDRLDGAVDSGESGGRHSPADDQSPDRHDSRREIAPGAVHVPGWLTVAQQRELVTACRGWARGPAPIRHTRLPRGGVMSVQTVCIGWHWQPYAYTRTADDVNGARVAEFPVWMVDLGRRALVEAYQDSAAGDGYTPDTALINFYDDQAKLGMHQDKEERSGAPVVSLSIGDTCVFRFGNTETRTKPYTDIELASGDLFVFGGPSRFAYHGVPKVRPGTGDPASGLAGGRLNITMRVTGLDG</sequence>
<feature type="region of interest" description="Disordered" evidence="6">
    <location>
        <begin position="1"/>
        <end position="61"/>
    </location>
</feature>
<comment type="cofactor">
    <cofactor evidence="1">
        <name>Fe(2+)</name>
        <dbReference type="ChEBI" id="CHEBI:29033"/>
    </cofactor>
</comment>
<evidence type="ECO:0000256" key="1">
    <source>
        <dbReference type="ARBA" id="ARBA00001954"/>
    </source>
</evidence>
<gene>
    <name evidence="8" type="primary">alkB</name>
    <name evidence="8" type="ORF">BG653_05252</name>
</gene>
<evidence type="ECO:0000256" key="4">
    <source>
        <dbReference type="ARBA" id="ARBA00023002"/>
    </source>
</evidence>
<keyword evidence="3 8" id="KW-0223">Dioxygenase</keyword>
<dbReference type="PANTHER" id="PTHR16557:SF2">
    <property type="entry name" value="NUCLEIC ACID DIOXYGENASE ALKBH1"/>
    <property type="match status" value="1"/>
</dbReference>
<name>A0ABX3XSE5_STRPT</name>
<dbReference type="EC" id="1.14.11.33" evidence="8"/>
<accession>A0ABX3XSE5</accession>
<feature type="compositionally biased region" description="Gly residues" evidence="6">
    <location>
        <begin position="16"/>
        <end position="30"/>
    </location>
</feature>
<dbReference type="EMBL" id="MIGA01000043">
    <property type="protein sequence ID" value="OSY40850.1"/>
    <property type="molecule type" value="Genomic_DNA"/>
</dbReference>
<evidence type="ECO:0000259" key="7">
    <source>
        <dbReference type="PROSITE" id="PS51471"/>
    </source>
</evidence>
<evidence type="ECO:0000313" key="8">
    <source>
        <dbReference type="EMBL" id="OSY40850.1"/>
    </source>
</evidence>
<reference evidence="8 9" key="1">
    <citation type="submission" date="2016-09" db="EMBL/GenBank/DDBJ databases">
        <title>Streptomyces platensis DSM40041, a candidate organism with high potential of specific P450 cytochromes.</title>
        <authorList>
            <person name="Grumaz C."/>
            <person name="Vainshtein Y."/>
            <person name="Kirstahler P."/>
            <person name="Sohn K."/>
        </authorList>
    </citation>
    <scope>NUCLEOTIDE SEQUENCE [LARGE SCALE GENOMIC DNA]</scope>
    <source>
        <strain evidence="8 9">DSM 40041</strain>
    </source>
</reference>
<keyword evidence="4 8" id="KW-0560">Oxidoreductase</keyword>
<dbReference type="InterPro" id="IPR005123">
    <property type="entry name" value="Oxoglu/Fe-dep_dioxygenase_dom"/>
</dbReference>
<feature type="domain" description="Fe2OG dioxygenase" evidence="7">
    <location>
        <begin position="166"/>
        <end position="269"/>
    </location>
</feature>
<dbReference type="RefSeq" id="WP_244329473.1">
    <property type="nucleotide sequence ID" value="NZ_BAABSS010000110.1"/>
</dbReference>
<keyword evidence="9" id="KW-1185">Reference proteome</keyword>
<dbReference type="Proteomes" id="UP000194225">
    <property type="component" value="Unassembled WGS sequence"/>
</dbReference>
<dbReference type="GeneID" id="90921937"/>
<dbReference type="GO" id="GO:0035516">
    <property type="term" value="F:broad specificity oxidative DNA demethylase activity"/>
    <property type="evidence" value="ECO:0007669"/>
    <property type="project" value="UniProtKB-EC"/>
</dbReference>
<dbReference type="Pfam" id="PF13532">
    <property type="entry name" value="2OG-FeII_Oxy_2"/>
    <property type="match status" value="1"/>
</dbReference>
<evidence type="ECO:0000256" key="2">
    <source>
        <dbReference type="ARBA" id="ARBA00022723"/>
    </source>
</evidence>
<keyword evidence="5" id="KW-0408">Iron</keyword>
<evidence type="ECO:0000313" key="9">
    <source>
        <dbReference type="Proteomes" id="UP000194225"/>
    </source>
</evidence>
<dbReference type="PROSITE" id="PS51471">
    <property type="entry name" value="FE2OG_OXY"/>
    <property type="match status" value="1"/>
</dbReference>
<keyword evidence="2" id="KW-0479">Metal-binding</keyword>
<comment type="caution">
    <text evidence="8">The sequence shown here is derived from an EMBL/GenBank/DDBJ whole genome shotgun (WGS) entry which is preliminary data.</text>
</comment>
<evidence type="ECO:0000256" key="5">
    <source>
        <dbReference type="ARBA" id="ARBA00023004"/>
    </source>
</evidence>